<evidence type="ECO:0000313" key="1">
    <source>
        <dbReference type="EMBL" id="DAE28219.1"/>
    </source>
</evidence>
<organism evidence="1">
    <name type="scientific">virus sp. ctQcs9</name>
    <dbReference type="NCBI Taxonomy" id="2825816"/>
    <lineage>
        <taxon>Viruses</taxon>
    </lineage>
</organism>
<name>A0A8S5RAN3_9VIRU</name>
<reference evidence="1" key="1">
    <citation type="journal article" date="2021" name="Proc. Natl. Acad. Sci. U.S.A.">
        <title>A Catalog of Tens of Thousands of Viruses from Human Metagenomes Reveals Hidden Associations with Chronic Diseases.</title>
        <authorList>
            <person name="Tisza M.J."/>
            <person name="Buck C.B."/>
        </authorList>
    </citation>
    <scope>NUCLEOTIDE SEQUENCE</scope>
    <source>
        <strain evidence="1">CtQcs9</strain>
    </source>
</reference>
<proteinExistence type="predicted"/>
<dbReference type="EMBL" id="BK059082">
    <property type="protein sequence ID" value="DAE28219.1"/>
    <property type="molecule type" value="Genomic_DNA"/>
</dbReference>
<accession>A0A8S5RAN3</accession>
<protein>
    <submittedName>
        <fullName evidence="1">Uncharacterized protein</fullName>
    </submittedName>
</protein>
<sequence>MKRDITITPDNTLHNSENKSFKNIKTFKKACEVLDINYNNVNSVIEDIIKFSNSKSAAAMFKLSIIRRALNLGQDLPFTKNSKMPCLYYHPFNPCVNKNSTLYKGQLNSGKIEIIGKIKVGKTECNILGGGTTCCYANLGFYGTHDELLGCASKEIAEHFSKYFGMTITEAKYSNLEGFKIITNYYKN</sequence>